<evidence type="ECO:0000256" key="4">
    <source>
        <dbReference type="ARBA" id="ARBA00022801"/>
    </source>
</evidence>
<accession>A0AAN9ALP4</accession>
<dbReference type="InterPro" id="IPR017850">
    <property type="entry name" value="Alkaline_phosphatase_core_sf"/>
</dbReference>
<comment type="cofactor">
    <cofactor evidence="1">
        <name>Ca(2+)</name>
        <dbReference type="ChEBI" id="CHEBI:29108"/>
    </cofactor>
</comment>
<name>A0AAN9ALP4_9CAEN</name>
<comment type="similarity">
    <text evidence="2">Belongs to the sulfatase family.</text>
</comment>
<evidence type="ECO:0000313" key="8">
    <source>
        <dbReference type="EMBL" id="KAK7089213.1"/>
    </source>
</evidence>
<dbReference type="GO" id="GO:0046872">
    <property type="term" value="F:metal ion binding"/>
    <property type="evidence" value="ECO:0007669"/>
    <property type="project" value="UniProtKB-KW"/>
</dbReference>
<dbReference type="InterPro" id="IPR024607">
    <property type="entry name" value="Sulfatase_CS"/>
</dbReference>
<evidence type="ECO:0000313" key="9">
    <source>
        <dbReference type="Proteomes" id="UP001374579"/>
    </source>
</evidence>
<gene>
    <name evidence="8" type="ORF">V1264_024444</name>
</gene>
<evidence type="ECO:0000256" key="1">
    <source>
        <dbReference type="ARBA" id="ARBA00001913"/>
    </source>
</evidence>
<evidence type="ECO:0000256" key="3">
    <source>
        <dbReference type="ARBA" id="ARBA00022723"/>
    </source>
</evidence>
<dbReference type="Proteomes" id="UP001374579">
    <property type="component" value="Unassembled WGS sequence"/>
</dbReference>
<dbReference type="EMBL" id="JBAMIC010002547">
    <property type="protein sequence ID" value="KAK7089213.1"/>
    <property type="molecule type" value="Genomic_DNA"/>
</dbReference>
<dbReference type="Pfam" id="PF00884">
    <property type="entry name" value="Sulfatase"/>
    <property type="match status" value="1"/>
</dbReference>
<dbReference type="SUPFAM" id="SSF53649">
    <property type="entry name" value="Alkaline phosphatase-like"/>
    <property type="match status" value="1"/>
</dbReference>
<dbReference type="Gene3D" id="3.30.1120.10">
    <property type="match status" value="1"/>
</dbReference>
<dbReference type="InterPro" id="IPR047115">
    <property type="entry name" value="ARSB"/>
</dbReference>
<dbReference type="AlphaFoldDB" id="A0AAN9ALP4"/>
<dbReference type="InterPro" id="IPR000917">
    <property type="entry name" value="Sulfatase_N"/>
</dbReference>
<keyword evidence="6" id="KW-0325">Glycoprotein</keyword>
<reference evidence="8 9" key="1">
    <citation type="submission" date="2024-02" db="EMBL/GenBank/DDBJ databases">
        <title>Chromosome-scale genome assembly of the rough periwinkle Littorina saxatilis.</title>
        <authorList>
            <person name="De Jode A."/>
            <person name="Faria R."/>
            <person name="Formenti G."/>
            <person name="Sims Y."/>
            <person name="Smith T.P."/>
            <person name="Tracey A."/>
            <person name="Wood J.M.D."/>
            <person name="Zagrodzka Z.B."/>
            <person name="Johannesson K."/>
            <person name="Butlin R.K."/>
            <person name="Leder E.H."/>
        </authorList>
    </citation>
    <scope>NUCLEOTIDE SEQUENCE [LARGE SCALE GENOMIC DNA]</scope>
    <source>
        <strain evidence="8">Snail1</strain>
        <tissue evidence="8">Muscle</tissue>
    </source>
</reference>
<dbReference type="PANTHER" id="PTHR10342">
    <property type="entry name" value="ARYLSULFATASE"/>
    <property type="match status" value="1"/>
</dbReference>
<dbReference type="GO" id="GO:0008484">
    <property type="term" value="F:sulfuric ester hydrolase activity"/>
    <property type="evidence" value="ECO:0007669"/>
    <property type="project" value="InterPro"/>
</dbReference>
<keyword evidence="9" id="KW-1185">Reference proteome</keyword>
<evidence type="ECO:0000259" key="7">
    <source>
        <dbReference type="Pfam" id="PF00884"/>
    </source>
</evidence>
<dbReference type="PANTHER" id="PTHR10342:SF273">
    <property type="entry name" value="RE14504P"/>
    <property type="match status" value="1"/>
</dbReference>
<dbReference type="PROSITE" id="PS00149">
    <property type="entry name" value="SULFATASE_2"/>
    <property type="match status" value="1"/>
</dbReference>
<organism evidence="8 9">
    <name type="scientific">Littorina saxatilis</name>
    <dbReference type="NCBI Taxonomy" id="31220"/>
    <lineage>
        <taxon>Eukaryota</taxon>
        <taxon>Metazoa</taxon>
        <taxon>Spiralia</taxon>
        <taxon>Lophotrochozoa</taxon>
        <taxon>Mollusca</taxon>
        <taxon>Gastropoda</taxon>
        <taxon>Caenogastropoda</taxon>
        <taxon>Littorinimorpha</taxon>
        <taxon>Littorinoidea</taxon>
        <taxon>Littorinidae</taxon>
        <taxon>Littorina</taxon>
    </lineage>
</organism>
<protein>
    <recommendedName>
        <fullName evidence="7">Sulfatase N-terminal domain-containing protein</fullName>
    </recommendedName>
</protein>
<sequence length="407" mass="45706">MSGYFPFHIGLQHLVIRGQQRVGLPTNLTTLPEQLKKVGYATHAIGKWHLGFCSVKYTPTYRGFDTFLGYLNGVEDYYTHYMDNGLDFRKNETVDREDSGIYSAYLYANRAMDIVRAHDKSKPLFLYLPFQSVHEPLQVPPQYEDRYCSQTSNHDRKTKCGMVAIMDEAIGNITQVLEAEGYMDNSLLIFTTDNGGPVWHAGINWPLRGAKATLWEGGTRGAGFLYSKKYLGHRAGQVHEGMMHAVDWFPTIMSLVGGKIPDGMDGVSQWESLVNGSPSPRTEFVYNMDDIPQFSAAIRSGDWKLIQGVPGSYNGWYPVPGVAARTEGDGFQTVDENVPGPNDLQLYNVKEDPTERNDVKNKFPDVLAKMKARLDQWRQTMVPANFPPDDPASNPDLFNGVWGPGWC</sequence>
<evidence type="ECO:0000256" key="2">
    <source>
        <dbReference type="ARBA" id="ARBA00008779"/>
    </source>
</evidence>
<dbReference type="CDD" id="cd16029">
    <property type="entry name" value="4-S"/>
    <property type="match status" value="1"/>
</dbReference>
<keyword evidence="3" id="KW-0479">Metal-binding</keyword>
<comment type="caution">
    <text evidence="8">The sequence shown here is derived from an EMBL/GenBank/DDBJ whole genome shotgun (WGS) entry which is preliminary data.</text>
</comment>
<keyword evidence="5" id="KW-0106">Calcium</keyword>
<dbReference type="Gene3D" id="3.40.720.10">
    <property type="entry name" value="Alkaline Phosphatase, subunit A"/>
    <property type="match status" value="1"/>
</dbReference>
<feature type="domain" description="Sulfatase N-terminal" evidence="7">
    <location>
        <begin position="19"/>
        <end position="257"/>
    </location>
</feature>
<evidence type="ECO:0000256" key="5">
    <source>
        <dbReference type="ARBA" id="ARBA00022837"/>
    </source>
</evidence>
<evidence type="ECO:0000256" key="6">
    <source>
        <dbReference type="ARBA" id="ARBA00023180"/>
    </source>
</evidence>
<keyword evidence="4" id="KW-0378">Hydrolase</keyword>
<proteinExistence type="inferred from homology"/>